<feature type="compositionally biased region" description="Low complexity" evidence="1">
    <location>
        <begin position="1"/>
        <end position="16"/>
    </location>
</feature>
<dbReference type="EMBL" id="PDLN01000008">
    <property type="protein sequence ID" value="RDW77842.1"/>
    <property type="molecule type" value="Genomic_DNA"/>
</dbReference>
<sequence>MLLPPTQGGTQCPQTTNAQGRQEDTPNRSSQPSPLITQEEVPDLEISKSQITHGIRAAKLLSRQGTLKPRPEIEKPTPIVGDPTQRARQLVTRFLNEKENQKEIR</sequence>
<organism evidence="2 3">
    <name type="scientific">Coleophoma crateriformis</name>
    <dbReference type="NCBI Taxonomy" id="565419"/>
    <lineage>
        <taxon>Eukaryota</taxon>
        <taxon>Fungi</taxon>
        <taxon>Dikarya</taxon>
        <taxon>Ascomycota</taxon>
        <taxon>Pezizomycotina</taxon>
        <taxon>Leotiomycetes</taxon>
        <taxon>Helotiales</taxon>
        <taxon>Dermateaceae</taxon>
        <taxon>Coleophoma</taxon>
    </lineage>
</organism>
<dbReference type="AlphaFoldDB" id="A0A3D8RUU5"/>
<evidence type="ECO:0000256" key="1">
    <source>
        <dbReference type="SAM" id="MobiDB-lite"/>
    </source>
</evidence>
<evidence type="ECO:0000313" key="2">
    <source>
        <dbReference type="EMBL" id="RDW77842.1"/>
    </source>
</evidence>
<feature type="region of interest" description="Disordered" evidence="1">
    <location>
        <begin position="1"/>
        <end position="43"/>
    </location>
</feature>
<name>A0A3D8RUU5_9HELO</name>
<reference evidence="2 3" key="1">
    <citation type="journal article" date="2018" name="IMA Fungus">
        <title>IMA Genome-F 9: Draft genome sequence of Annulohypoxylon stygium, Aspergillus mulundensis, Berkeleyomyces basicola (syn. Thielaviopsis basicola), Ceratocystis smalleyi, two Cercospora beticola strains, Coleophoma cylindrospora, Fusarium fracticaudum, Phialophora cf. hyalina, and Morchella septimelata.</title>
        <authorList>
            <person name="Wingfield B.D."/>
            <person name="Bills G.F."/>
            <person name="Dong Y."/>
            <person name="Huang W."/>
            <person name="Nel W.J."/>
            <person name="Swalarsk-Parry B.S."/>
            <person name="Vaghefi N."/>
            <person name="Wilken P.M."/>
            <person name="An Z."/>
            <person name="de Beer Z.W."/>
            <person name="De Vos L."/>
            <person name="Chen L."/>
            <person name="Duong T.A."/>
            <person name="Gao Y."/>
            <person name="Hammerbacher A."/>
            <person name="Kikkert J.R."/>
            <person name="Li Y."/>
            <person name="Li H."/>
            <person name="Li K."/>
            <person name="Li Q."/>
            <person name="Liu X."/>
            <person name="Ma X."/>
            <person name="Naidoo K."/>
            <person name="Pethybridge S.J."/>
            <person name="Sun J."/>
            <person name="Steenkamp E.T."/>
            <person name="van der Nest M.A."/>
            <person name="van Wyk S."/>
            <person name="Wingfield M.J."/>
            <person name="Xiong C."/>
            <person name="Yue Q."/>
            <person name="Zhang X."/>
        </authorList>
    </citation>
    <scope>NUCLEOTIDE SEQUENCE [LARGE SCALE GENOMIC DNA]</scope>
    <source>
        <strain evidence="2 3">BP5796</strain>
    </source>
</reference>
<accession>A0A3D8RUU5</accession>
<feature type="region of interest" description="Disordered" evidence="1">
    <location>
        <begin position="60"/>
        <end position="85"/>
    </location>
</feature>
<comment type="caution">
    <text evidence="2">The sequence shown here is derived from an EMBL/GenBank/DDBJ whole genome shotgun (WGS) entry which is preliminary data.</text>
</comment>
<gene>
    <name evidence="2" type="ORF">BP5796_05694</name>
</gene>
<proteinExistence type="predicted"/>
<dbReference type="Proteomes" id="UP000256328">
    <property type="component" value="Unassembled WGS sequence"/>
</dbReference>
<evidence type="ECO:0000313" key="3">
    <source>
        <dbReference type="Proteomes" id="UP000256328"/>
    </source>
</evidence>
<feature type="compositionally biased region" description="Polar residues" evidence="1">
    <location>
        <begin position="27"/>
        <end position="36"/>
    </location>
</feature>
<keyword evidence="3" id="KW-1185">Reference proteome</keyword>
<protein>
    <submittedName>
        <fullName evidence="2">Uncharacterized protein</fullName>
    </submittedName>
</protein>